<feature type="domain" description="DYW" evidence="6">
    <location>
        <begin position="714"/>
        <end position="786"/>
    </location>
</feature>
<feature type="non-terminal residue" evidence="7">
    <location>
        <position position="1"/>
    </location>
</feature>
<dbReference type="Gramene" id="TVU48474">
    <property type="protein sequence ID" value="TVU48474"/>
    <property type="gene ID" value="EJB05_08112"/>
</dbReference>
<dbReference type="EMBL" id="RWGY01000004">
    <property type="protein sequence ID" value="TVU48474.1"/>
    <property type="molecule type" value="Genomic_DNA"/>
</dbReference>
<feature type="repeat" description="PPR" evidence="3">
    <location>
        <begin position="147"/>
        <end position="181"/>
    </location>
</feature>
<comment type="caution">
    <text evidence="7">The sequence shown here is derived from an EMBL/GenBank/DDBJ whole genome shotgun (WGS) entry which is preliminary data.</text>
</comment>
<dbReference type="FunFam" id="1.25.40.10:FF:000073">
    <property type="entry name" value="Pentatricopeptide repeat-containing protein chloroplastic"/>
    <property type="match status" value="1"/>
</dbReference>
<keyword evidence="8" id="KW-1185">Reference proteome</keyword>
<dbReference type="InterPro" id="IPR046960">
    <property type="entry name" value="PPR_At4g14850-like_plant"/>
</dbReference>
<dbReference type="GO" id="GO:0008270">
    <property type="term" value="F:zinc ion binding"/>
    <property type="evidence" value="ECO:0007669"/>
    <property type="project" value="InterPro"/>
</dbReference>
<dbReference type="PROSITE" id="PS51375">
    <property type="entry name" value="PPR"/>
    <property type="match status" value="5"/>
</dbReference>
<dbReference type="Pfam" id="PF14432">
    <property type="entry name" value="DYW_deaminase"/>
    <property type="match status" value="1"/>
</dbReference>
<dbReference type="Gene3D" id="1.25.40.10">
    <property type="entry name" value="Tetratricopeptide repeat domain"/>
    <property type="match status" value="6"/>
</dbReference>
<dbReference type="Pfam" id="PF13041">
    <property type="entry name" value="PPR_2"/>
    <property type="match status" value="2"/>
</dbReference>
<dbReference type="InterPro" id="IPR011990">
    <property type="entry name" value="TPR-like_helical_dom_sf"/>
</dbReference>
<reference evidence="7 8" key="1">
    <citation type="journal article" date="2019" name="Sci. Rep.">
        <title>A high-quality genome of Eragrostis curvula grass provides insights into Poaceae evolution and supports new strategies to enhance forage quality.</title>
        <authorList>
            <person name="Carballo J."/>
            <person name="Santos B.A.C.M."/>
            <person name="Zappacosta D."/>
            <person name="Garbus I."/>
            <person name="Selva J.P."/>
            <person name="Gallo C.A."/>
            <person name="Diaz A."/>
            <person name="Albertini E."/>
            <person name="Caccamo M."/>
            <person name="Echenique V."/>
        </authorList>
    </citation>
    <scope>NUCLEOTIDE SEQUENCE [LARGE SCALE GENOMIC DNA]</scope>
    <source>
        <strain evidence="8">cv. Victoria</strain>
        <tissue evidence="7">Leaf</tissue>
    </source>
</reference>
<feature type="repeat" description="PPR" evidence="3">
    <location>
        <begin position="77"/>
        <end position="111"/>
    </location>
</feature>
<dbReference type="GO" id="GO:0003723">
    <property type="term" value="F:RNA binding"/>
    <property type="evidence" value="ECO:0007669"/>
    <property type="project" value="InterPro"/>
</dbReference>
<dbReference type="Pfam" id="PF01535">
    <property type="entry name" value="PPR"/>
    <property type="match status" value="5"/>
</dbReference>
<keyword evidence="5" id="KW-0732">Signal</keyword>
<dbReference type="OrthoDB" id="185373at2759"/>
<evidence type="ECO:0000313" key="7">
    <source>
        <dbReference type="EMBL" id="TVU48474.1"/>
    </source>
</evidence>
<evidence type="ECO:0000256" key="4">
    <source>
        <dbReference type="SAM" id="MobiDB-lite"/>
    </source>
</evidence>
<dbReference type="FunFam" id="1.25.40.10:FF:000344">
    <property type="entry name" value="Pentatricopeptide repeat-containing protein"/>
    <property type="match status" value="1"/>
</dbReference>
<dbReference type="Proteomes" id="UP000324897">
    <property type="component" value="Chromosome 5"/>
</dbReference>
<sequence length="810" mass="89063">MATLLLLPSRAAHAATATTCASQHLAAATSKEPPPQLRRKRGGGGGGSGAKSLVLSHVAAGRMDDAVDAFAAVRSPDAFLHNVMIRGFADAGLPGDALAAYRAMLAAGARPDRFTFPIIVKCCTRIGSLEEGRAAHAAVIKLGLAADVYTGNSLVAFYAKLGLVDDAEKVFDGMQVRDIVSWNTMVDGYVSNGMGALALACFQEMNDTLQVQHDIVGIIAALAACCLVSSSMQGREIHGYVIRHGLEQDVKVGTSLLDMYSKCGKVEFAENVFATMPLKTVVTWNCMIGGYALNERPSDAFDCFMRMKAEGFQVDVVTAINLLPACAQTESSLYGRSVHGYAIRRLFLPHVVLETALLEMYGKVGKIESSEKIFGQITNKTLVSWNNMIAAYMYQEMYREAITLFLELLSQPLYPDYFTMTTVVPAFVLLRSLRQCRQMHSYIIRLGYGDNTLIMNAVMHMYARCGDIVASREIFDKMAGKDVISWNTMIIGYAIHGQGKAALEMFNDMKCNGLEPNESTFVSVLTACSVSGLAAEGWMHFNSMQQDYGMIPQIEHYGCMTDLLGRAGDLKEVLQFIENMPIAPTSRIWGSLLTASRNRNDIDVAEYAAEKIFQLEHDNTGCYVVLSTMYADAGRWEDVERIRFLMKEKGLRRTEARSLVELHDKECSFVNGDMSHPQSEKIHESCDKLSREIGETFDDPSNVDDSVPFASSKTVLPNKHSVRLAVAFGLISSEAGTPILVKKNVRVCNHCHHALKLISRSSNRKIVVGDTKIYHVFSDGSCCCVDEMKCLNEFRQELRMPGCIGCSDNI</sequence>
<dbReference type="GO" id="GO:0099402">
    <property type="term" value="P:plant organ development"/>
    <property type="evidence" value="ECO:0007669"/>
    <property type="project" value="UniProtKB-ARBA"/>
</dbReference>
<feature type="repeat" description="PPR" evidence="3">
    <location>
        <begin position="482"/>
        <end position="516"/>
    </location>
</feature>
<dbReference type="AlphaFoldDB" id="A0A5J9WMI6"/>
<evidence type="ECO:0000259" key="6">
    <source>
        <dbReference type="Pfam" id="PF14432"/>
    </source>
</evidence>
<dbReference type="Pfam" id="PF20431">
    <property type="entry name" value="E_motif"/>
    <property type="match status" value="1"/>
</dbReference>
<feature type="repeat" description="PPR" evidence="3">
    <location>
        <begin position="381"/>
        <end position="415"/>
    </location>
</feature>
<organism evidence="7 8">
    <name type="scientific">Eragrostis curvula</name>
    <name type="common">weeping love grass</name>
    <dbReference type="NCBI Taxonomy" id="38414"/>
    <lineage>
        <taxon>Eukaryota</taxon>
        <taxon>Viridiplantae</taxon>
        <taxon>Streptophyta</taxon>
        <taxon>Embryophyta</taxon>
        <taxon>Tracheophyta</taxon>
        <taxon>Spermatophyta</taxon>
        <taxon>Magnoliopsida</taxon>
        <taxon>Liliopsida</taxon>
        <taxon>Poales</taxon>
        <taxon>Poaceae</taxon>
        <taxon>PACMAD clade</taxon>
        <taxon>Chloridoideae</taxon>
        <taxon>Eragrostideae</taxon>
        <taxon>Eragrostidinae</taxon>
        <taxon>Eragrostis</taxon>
    </lineage>
</organism>
<name>A0A5J9WMI6_9POAL</name>
<keyword evidence="2" id="KW-0809">Transit peptide</keyword>
<gene>
    <name evidence="7" type="ORF">EJB05_08112</name>
</gene>
<proteinExistence type="predicted"/>
<dbReference type="FunFam" id="1.25.40.10:FF:000158">
    <property type="entry name" value="pentatricopeptide repeat-containing protein At2g33680"/>
    <property type="match status" value="1"/>
</dbReference>
<dbReference type="GO" id="GO:0009451">
    <property type="term" value="P:RNA modification"/>
    <property type="evidence" value="ECO:0007669"/>
    <property type="project" value="InterPro"/>
</dbReference>
<dbReference type="PANTHER" id="PTHR47926:SF452">
    <property type="entry name" value="PENTATRICOPEPTIDE REPEAT-CONTAINING PROTEIN"/>
    <property type="match status" value="1"/>
</dbReference>
<evidence type="ECO:0000256" key="5">
    <source>
        <dbReference type="SAM" id="SignalP"/>
    </source>
</evidence>
<accession>A0A5J9WMI6</accession>
<protein>
    <recommendedName>
        <fullName evidence="6">DYW domain-containing protein</fullName>
    </recommendedName>
</protein>
<dbReference type="NCBIfam" id="TIGR00756">
    <property type="entry name" value="PPR"/>
    <property type="match status" value="5"/>
</dbReference>
<dbReference type="InterPro" id="IPR032867">
    <property type="entry name" value="DYW_dom"/>
</dbReference>
<dbReference type="InterPro" id="IPR002885">
    <property type="entry name" value="PPR_rpt"/>
</dbReference>
<evidence type="ECO:0000256" key="2">
    <source>
        <dbReference type="ARBA" id="ARBA00022946"/>
    </source>
</evidence>
<keyword evidence="1" id="KW-0677">Repeat</keyword>
<dbReference type="FunFam" id="1.25.40.10:FF:001085">
    <property type="entry name" value="Uncharacterized protein"/>
    <property type="match status" value="1"/>
</dbReference>
<evidence type="ECO:0000256" key="1">
    <source>
        <dbReference type="ARBA" id="ARBA00022737"/>
    </source>
</evidence>
<dbReference type="PANTHER" id="PTHR47926">
    <property type="entry name" value="PENTATRICOPEPTIDE REPEAT-CONTAINING PROTEIN"/>
    <property type="match status" value="1"/>
</dbReference>
<dbReference type="InterPro" id="IPR046848">
    <property type="entry name" value="E_motif"/>
</dbReference>
<evidence type="ECO:0000313" key="8">
    <source>
        <dbReference type="Proteomes" id="UP000324897"/>
    </source>
</evidence>
<feature type="repeat" description="PPR" evidence="3">
    <location>
        <begin position="280"/>
        <end position="314"/>
    </location>
</feature>
<feature type="region of interest" description="Disordered" evidence="4">
    <location>
        <begin position="25"/>
        <end position="49"/>
    </location>
</feature>
<evidence type="ECO:0000256" key="3">
    <source>
        <dbReference type="PROSITE-ProRule" id="PRU00708"/>
    </source>
</evidence>
<feature type="signal peptide" evidence="5">
    <location>
        <begin position="1"/>
        <end position="17"/>
    </location>
</feature>
<feature type="chain" id="PRO_5023877924" description="DYW domain-containing protein" evidence="5">
    <location>
        <begin position="18"/>
        <end position="810"/>
    </location>
</feature>